<protein>
    <submittedName>
        <fullName evidence="2">Uncharacterized protein</fullName>
    </submittedName>
</protein>
<evidence type="ECO:0000313" key="2">
    <source>
        <dbReference type="EMBL" id="KXB75074.1"/>
    </source>
</evidence>
<dbReference type="Proteomes" id="UP000070531">
    <property type="component" value="Unassembled WGS sequence"/>
</dbReference>
<name>A0A134B564_9BACT</name>
<evidence type="ECO:0000313" key="3">
    <source>
        <dbReference type="Proteomes" id="UP000070531"/>
    </source>
</evidence>
<comment type="caution">
    <text evidence="2">The sequence shown here is derived from an EMBL/GenBank/DDBJ whole genome shotgun (WGS) entry which is preliminary data.</text>
</comment>
<gene>
    <name evidence="2" type="ORF">HMPREF1860_01903</name>
</gene>
<accession>A0A134B564</accession>
<dbReference type="PATRIC" id="fig|419005.5.peg.1905"/>
<reference evidence="2 3" key="1">
    <citation type="submission" date="2016-01" db="EMBL/GenBank/DDBJ databases">
        <authorList>
            <person name="Oliw E.H."/>
        </authorList>
    </citation>
    <scope>NUCLEOTIDE SEQUENCE [LARGE SCALE GENOMIC DNA]</scope>
    <source>
        <strain evidence="2 3">DNF00307</strain>
    </source>
</reference>
<dbReference type="AlphaFoldDB" id="A0A134B564"/>
<evidence type="ECO:0000256" key="1">
    <source>
        <dbReference type="SAM" id="MobiDB-lite"/>
    </source>
</evidence>
<dbReference type="EMBL" id="LSDL01000127">
    <property type="protein sequence ID" value="KXB75074.1"/>
    <property type="molecule type" value="Genomic_DNA"/>
</dbReference>
<dbReference type="STRING" id="419005.HMPREF1860_01903"/>
<proteinExistence type="predicted"/>
<sequence>MEKKEKIAGKVATRQPADEREGQLTLRLYAKKGIYNKSITIPVSPELAERLLELMYLPDDAFTVEGNGKNSLKVGMELLSGKKNF</sequence>
<feature type="region of interest" description="Disordered" evidence="1">
    <location>
        <begin position="1"/>
        <end position="20"/>
    </location>
</feature>
<organism evidence="2">
    <name type="scientific">Prevotella amnii</name>
    <dbReference type="NCBI Taxonomy" id="419005"/>
    <lineage>
        <taxon>Bacteria</taxon>
        <taxon>Pseudomonadati</taxon>
        <taxon>Bacteroidota</taxon>
        <taxon>Bacteroidia</taxon>
        <taxon>Bacteroidales</taxon>
        <taxon>Prevotellaceae</taxon>
        <taxon>Prevotella</taxon>
    </lineage>
</organism>
<dbReference type="RefSeq" id="WP_060933304.1">
    <property type="nucleotide sequence ID" value="NZ_KQ960561.1"/>
</dbReference>